<keyword evidence="3" id="KW-1185">Reference proteome</keyword>
<sequence>MNGRKRVMYALLGSLVIFLFFSFYKHIDVSDLYGNWVYSDTDICKNNRCISIELNKDGGFIKNIFINNDLESSQRGKYYFDRDGDSVLNLDFGDYTDGFTVGSDMTFDYPLDVLCTKVSK</sequence>
<keyword evidence="1" id="KW-0812">Transmembrane</keyword>
<keyword evidence="1" id="KW-0472">Membrane</keyword>
<feature type="transmembrane region" description="Helical" evidence="1">
    <location>
        <begin position="7"/>
        <end position="24"/>
    </location>
</feature>
<gene>
    <name evidence="2" type="ORF">GCM10008957_54930</name>
</gene>
<reference evidence="2" key="2">
    <citation type="submission" date="2020-09" db="EMBL/GenBank/DDBJ databases">
        <authorList>
            <person name="Sun Q."/>
            <person name="Ohkuma M."/>
        </authorList>
    </citation>
    <scope>NUCLEOTIDE SEQUENCE</scope>
    <source>
        <strain evidence="2">JCM 31311</strain>
    </source>
</reference>
<comment type="caution">
    <text evidence="2">The sequence shown here is derived from an EMBL/GenBank/DDBJ whole genome shotgun (WGS) entry which is preliminary data.</text>
</comment>
<protein>
    <submittedName>
        <fullName evidence="2">Uncharacterized protein</fullName>
    </submittedName>
</protein>
<proteinExistence type="predicted"/>
<name>A0A918FI24_9DEIO</name>
<dbReference type="AlphaFoldDB" id="A0A918FI24"/>
<evidence type="ECO:0000313" key="3">
    <source>
        <dbReference type="Proteomes" id="UP000603865"/>
    </source>
</evidence>
<dbReference type="Proteomes" id="UP000603865">
    <property type="component" value="Unassembled WGS sequence"/>
</dbReference>
<keyword evidence="1" id="KW-1133">Transmembrane helix</keyword>
<accession>A0A918FI24</accession>
<reference evidence="2" key="1">
    <citation type="journal article" date="2014" name="Int. J. Syst. Evol. Microbiol.">
        <title>Complete genome sequence of Corynebacterium casei LMG S-19264T (=DSM 44701T), isolated from a smear-ripened cheese.</title>
        <authorList>
            <consortium name="US DOE Joint Genome Institute (JGI-PGF)"/>
            <person name="Walter F."/>
            <person name="Albersmeier A."/>
            <person name="Kalinowski J."/>
            <person name="Ruckert C."/>
        </authorList>
    </citation>
    <scope>NUCLEOTIDE SEQUENCE</scope>
    <source>
        <strain evidence="2">JCM 31311</strain>
    </source>
</reference>
<evidence type="ECO:0000313" key="2">
    <source>
        <dbReference type="EMBL" id="GGR38996.1"/>
    </source>
</evidence>
<evidence type="ECO:0000256" key="1">
    <source>
        <dbReference type="SAM" id="Phobius"/>
    </source>
</evidence>
<dbReference type="EMBL" id="BMQL01000091">
    <property type="protein sequence ID" value="GGR38996.1"/>
    <property type="molecule type" value="Genomic_DNA"/>
</dbReference>
<organism evidence="2 3">
    <name type="scientific">Deinococcus ruber</name>
    <dbReference type="NCBI Taxonomy" id="1848197"/>
    <lineage>
        <taxon>Bacteria</taxon>
        <taxon>Thermotogati</taxon>
        <taxon>Deinococcota</taxon>
        <taxon>Deinococci</taxon>
        <taxon>Deinococcales</taxon>
        <taxon>Deinococcaceae</taxon>
        <taxon>Deinococcus</taxon>
    </lineage>
</organism>